<proteinExistence type="predicted"/>
<dbReference type="Proteomes" id="UP000070578">
    <property type="component" value="Unassembled WGS sequence"/>
</dbReference>
<reference evidence="1 2" key="1">
    <citation type="submission" date="2016-02" db="EMBL/GenBank/DDBJ databases">
        <authorList>
            <person name="Wen L."/>
            <person name="He K."/>
            <person name="Yang H."/>
        </authorList>
    </citation>
    <scope>NUCLEOTIDE SEQUENCE [LARGE SCALE GENOMIC DNA]</scope>
    <source>
        <strain evidence="1">ShG14-8</strain>
    </source>
</reference>
<evidence type="ECO:0008006" key="3">
    <source>
        <dbReference type="Google" id="ProtNLM"/>
    </source>
</evidence>
<gene>
    <name evidence="1" type="ORF">AWT59_1794</name>
</gene>
<organism evidence="1 2">
    <name type="scientific">Candidatus Gallionella acididurans</name>
    <dbReference type="NCBI Taxonomy" id="1796491"/>
    <lineage>
        <taxon>Bacteria</taxon>
        <taxon>Pseudomonadati</taxon>
        <taxon>Pseudomonadota</taxon>
        <taxon>Betaproteobacteria</taxon>
        <taxon>Nitrosomonadales</taxon>
        <taxon>Gallionellaceae</taxon>
        <taxon>Gallionella</taxon>
    </lineage>
</organism>
<evidence type="ECO:0000313" key="1">
    <source>
        <dbReference type="EMBL" id="KXS32110.1"/>
    </source>
</evidence>
<dbReference type="AlphaFoldDB" id="A0A139BT15"/>
<dbReference type="PATRIC" id="fig|1796491.3.peg.1962"/>
<dbReference type="InterPro" id="IPR038316">
    <property type="entry name" value="DUF5062_sf"/>
</dbReference>
<protein>
    <recommendedName>
        <fullName evidence="3">DUF5062 domain-containing protein</fullName>
    </recommendedName>
</protein>
<dbReference type="Gene3D" id="1.20.120.1930">
    <property type="entry name" value="Uncharacterised protein PF16691, DUF5062"/>
    <property type="match status" value="1"/>
</dbReference>
<dbReference type="EMBL" id="LSLI01000042">
    <property type="protein sequence ID" value="KXS32110.1"/>
    <property type="molecule type" value="Genomic_DNA"/>
</dbReference>
<evidence type="ECO:0000313" key="2">
    <source>
        <dbReference type="Proteomes" id="UP000070578"/>
    </source>
</evidence>
<sequence>MKKLKHETELFKGALLEGVKYAEGRGVVEFEATDSASEKLLYIYRLLVHDKVIQPLPEDQVAEKTLRHKLAIWYAKQLPKDHPLLQ</sequence>
<reference evidence="1 2" key="2">
    <citation type="submission" date="2016-03" db="EMBL/GenBank/DDBJ databases">
        <title>New uncultured bacterium of the family Gallionellaceae from acid mine drainage: description and reconstruction of genome based on metagenomic analysis of microbial community.</title>
        <authorList>
            <person name="Kadnikov V."/>
            <person name="Ivasenko D."/>
            <person name="Beletsky A."/>
            <person name="Mardanov A."/>
            <person name="Danilova E."/>
            <person name="Pimenov N."/>
            <person name="Karnachuk O."/>
            <person name="Ravin N."/>
        </authorList>
    </citation>
    <scope>NUCLEOTIDE SEQUENCE [LARGE SCALE GENOMIC DNA]</scope>
    <source>
        <strain evidence="1">ShG14-8</strain>
    </source>
</reference>
<dbReference type="Pfam" id="PF16691">
    <property type="entry name" value="DUF5062"/>
    <property type="match status" value="1"/>
</dbReference>
<accession>A0A139BT15</accession>
<comment type="caution">
    <text evidence="1">The sequence shown here is derived from an EMBL/GenBank/DDBJ whole genome shotgun (WGS) entry which is preliminary data.</text>
</comment>
<name>A0A139BT15_9PROT</name>
<dbReference type="InterPro" id="IPR032036">
    <property type="entry name" value="DUF5062"/>
</dbReference>